<proteinExistence type="inferred from homology"/>
<dbReference type="Gene3D" id="1.10.443.10">
    <property type="entry name" value="Intergrase catalytic core"/>
    <property type="match status" value="1"/>
</dbReference>
<dbReference type="InterPro" id="IPR025166">
    <property type="entry name" value="Integrase_DNA_bind_dom"/>
</dbReference>
<evidence type="ECO:0000259" key="5">
    <source>
        <dbReference type="PROSITE" id="PS51898"/>
    </source>
</evidence>
<evidence type="ECO:0000256" key="3">
    <source>
        <dbReference type="ARBA" id="ARBA00023125"/>
    </source>
</evidence>
<comment type="caution">
    <text evidence="6">The sequence shown here is derived from an EMBL/GenBank/DDBJ whole genome shotgun (WGS) entry which is preliminary data.</text>
</comment>
<dbReference type="AlphaFoldDB" id="A0A2G0Q2P9"/>
<protein>
    <submittedName>
        <fullName evidence="6">Integrase</fullName>
    </submittedName>
</protein>
<evidence type="ECO:0000313" key="6">
    <source>
        <dbReference type="EMBL" id="PHM53492.1"/>
    </source>
</evidence>
<comment type="similarity">
    <text evidence="1">Belongs to the 'phage' integrase family.</text>
</comment>
<dbReference type="PANTHER" id="PTHR30629">
    <property type="entry name" value="PROPHAGE INTEGRASE"/>
    <property type="match status" value="1"/>
</dbReference>
<dbReference type="InterPro" id="IPR038488">
    <property type="entry name" value="Integrase_DNA-bd_sf"/>
</dbReference>
<dbReference type="PANTHER" id="PTHR30629:SF2">
    <property type="entry name" value="PROPHAGE INTEGRASE INTS-RELATED"/>
    <property type="match status" value="1"/>
</dbReference>
<evidence type="ECO:0000256" key="2">
    <source>
        <dbReference type="ARBA" id="ARBA00022908"/>
    </source>
</evidence>
<dbReference type="STRING" id="351679.A9255_03455"/>
<keyword evidence="2" id="KW-0229">DNA integration</keyword>
<dbReference type="GO" id="GO:0003677">
    <property type="term" value="F:DNA binding"/>
    <property type="evidence" value="ECO:0007669"/>
    <property type="project" value="UniProtKB-KW"/>
</dbReference>
<accession>A0A2G0Q2P9</accession>
<dbReference type="Pfam" id="PF13356">
    <property type="entry name" value="Arm-DNA-bind_3"/>
    <property type="match status" value="1"/>
</dbReference>
<dbReference type="EMBL" id="NJAI01000006">
    <property type="protein sequence ID" value="PHM53492.1"/>
    <property type="molecule type" value="Genomic_DNA"/>
</dbReference>
<evidence type="ECO:0000256" key="1">
    <source>
        <dbReference type="ARBA" id="ARBA00008857"/>
    </source>
</evidence>
<dbReference type="GO" id="GO:0006310">
    <property type="term" value="P:DNA recombination"/>
    <property type="evidence" value="ECO:0007669"/>
    <property type="project" value="UniProtKB-KW"/>
</dbReference>
<organism evidence="6 7">
    <name type="scientific">Xenorhabdus hominickii</name>
    <dbReference type="NCBI Taxonomy" id="351679"/>
    <lineage>
        <taxon>Bacteria</taxon>
        <taxon>Pseudomonadati</taxon>
        <taxon>Pseudomonadota</taxon>
        <taxon>Gammaproteobacteria</taxon>
        <taxon>Enterobacterales</taxon>
        <taxon>Morganellaceae</taxon>
        <taxon>Xenorhabdus</taxon>
    </lineage>
</organism>
<dbReference type="InterPro" id="IPR050808">
    <property type="entry name" value="Phage_Integrase"/>
</dbReference>
<feature type="domain" description="Tyr recombinase" evidence="5">
    <location>
        <begin position="203"/>
        <end position="324"/>
    </location>
</feature>
<dbReference type="InterPro" id="IPR002104">
    <property type="entry name" value="Integrase_catalytic"/>
</dbReference>
<dbReference type="PROSITE" id="PS51898">
    <property type="entry name" value="TYR_RECOMBINASE"/>
    <property type="match status" value="1"/>
</dbReference>
<dbReference type="GO" id="GO:0015074">
    <property type="term" value="P:DNA integration"/>
    <property type="evidence" value="ECO:0007669"/>
    <property type="project" value="UniProtKB-KW"/>
</dbReference>
<dbReference type="InterPro" id="IPR010998">
    <property type="entry name" value="Integrase_recombinase_N"/>
</dbReference>
<reference evidence="6 7" key="1">
    <citation type="journal article" date="2017" name="Nat. Microbiol.">
        <title>Natural product diversity associated with the nematode symbionts Photorhabdus and Xenorhabdus.</title>
        <authorList>
            <person name="Tobias N.J."/>
            <person name="Wolff H."/>
            <person name="Djahanschiri B."/>
            <person name="Grundmann F."/>
            <person name="Kronenwerth M."/>
            <person name="Shi Y.M."/>
            <person name="Simonyi S."/>
            <person name="Grun P."/>
            <person name="Shapiro-Ilan D."/>
            <person name="Pidot S.J."/>
            <person name="Stinear T.P."/>
            <person name="Ebersberger I."/>
            <person name="Bode H.B."/>
        </authorList>
    </citation>
    <scope>NUCLEOTIDE SEQUENCE [LARGE SCALE GENOMIC DNA]</scope>
    <source>
        <strain evidence="6 7">DSM 17903</strain>
    </source>
</reference>
<dbReference type="OrthoDB" id="5589990at2"/>
<name>A0A2G0Q2P9_XENHO</name>
<dbReference type="SUPFAM" id="SSF56349">
    <property type="entry name" value="DNA breaking-rejoining enzymes"/>
    <property type="match status" value="1"/>
</dbReference>
<dbReference type="InterPro" id="IPR053876">
    <property type="entry name" value="Phage_int_M"/>
</dbReference>
<dbReference type="InterPro" id="IPR011010">
    <property type="entry name" value="DNA_brk_join_enz"/>
</dbReference>
<dbReference type="Proteomes" id="UP000225433">
    <property type="component" value="Unassembled WGS sequence"/>
</dbReference>
<keyword evidence="4" id="KW-0233">DNA recombination</keyword>
<dbReference type="Gene3D" id="1.10.150.130">
    <property type="match status" value="1"/>
</dbReference>
<evidence type="ECO:0000256" key="4">
    <source>
        <dbReference type="ARBA" id="ARBA00023172"/>
    </source>
</evidence>
<dbReference type="Gene3D" id="3.30.160.390">
    <property type="entry name" value="Integrase, DNA-binding domain"/>
    <property type="match status" value="1"/>
</dbReference>
<dbReference type="Pfam" id="PF22022">
    <property type="entry name" value="Phage_int_M"/>
    <property type="match status" value="1"/>
</dbReference>
<dbReference type="Pfam" id="PF00589">
    <property type="entry name" value="Phage_integrase"/>
    <property type="match status" value="1"/>
</dbReference>
<sequence>MGTDMLTDTKIKNLKPTDKLYKVSDRDGLYVAVTKSGTVSFRYDYRINGRRETVTLGKYGGDGITLAEARKKLVEAKKMISDGLSPSSKKRTEKKLSDKSNTFSTYSTLYFENAKFADSTRKMKMSVLEREIVTVLGRYLMTEINTVMVRELCEKIKSRGARATALQAREIIQAVYNFAISRGEAFQNPASNIRASSIATFDERTRTLTQKEIGIFLNALEEIGVMQSVKAAVCLVFLTLVRKSELIKAEWNEIDFAAGVWTIPQNKMKARRPHNVYLSQQALDLLIALKTFSSASEYILPMRYELRRHMSNSTLNNVINPNSA</sequence>
<evidence type="ECO:0000313" key="7">
    <source>
        <dbReference type="Proteomes" id="UP000225433"/>
    </source>
</evidence>
<keyword evidence="3" id="KW-0238">DNA-binding</keyword>
<dbReference type="InterPro" id="IPR013762">
    <property type="entry name" value="Integrase-like_cat_sf"/>
</dbReference>
<gene>
    <name evidence="6" type="ORF">Xhom_03490</name>
</gene>